<dbReference type="InterPro" id="IPR000683">
    <property type="entry name" value="Gfo/Idh/MocA-like_OxRdtase_N"/>
</dbReference>
<dbReference type="GO" id="GO:0016491">
    <property type="term" value="F:oxidoreductase activity"/>
    <property type="evidence" value="ECO:0007669"/>
    <property type="project" value="UniProtKB-KW"/>
</dbReference>
<dbReference type="Gene3D" id="3.40.50.720">
    <property type="entry name" value="NAD(P)-binding Rossmann-like Domain"/>
    <property type="match status" value="1"/>
</dbReference>
<dbReference type="InterPro" id="IPR055170">
    <property type="entry name" value="GFO_IDH_MocA-like_dom"/>
</dbReference>
<accession>A0A660LDE8</accession>
<dbReference type="PANTHER" id="PTHR43818">
    <property type="entry name" value="BCDNA.GH03377"/>
    <property type="match status" value="1"/>
</dbReference>
<dbReference type="RefSeq" id="WP_121250877.1">
    <property type="nucleotide sequence ID" value="NZ_RBIL01000001.1"/>
</dbReference>
<keyword evidence="1" id="KW-0560">Oxidoreductase</keyword>
<dbReference type="PANTHER" id="PTHR43818:SF11">
    <property type="entry name" value="BCDNA.GH03377"/>
    <property type="match status" value="1"/>
</dbReference>
<dbReference type="InterPro" id="IPR050463">
    <property type="entry name" value="Gfo/Idh/MocA_oxidrdct_glycsds"/>
</dbReference>
<dbReference type="Pfam" id="PF01408">
    <property type="entry name" value="GFO_IDH_MocA"/>
    <property type="match status" value="1"/>
</dbReference>
<dbReference type="EMBL" id="RBIL01000001">
    <property type="protein sequence ID" value="RKQ93077.1"/>
    <property type="molecule type" value="Genomic_DNA"/>
</dbReference>
<proteinExistence type="predicted"/>
<dbReference type="GO" id="GO:0000166">
    <property type="term" value="F:nucleotide binding"/>
    <property type="evidence" value="ECO:0007669"/>
    <property type="project" value="InterPro"/>
</dbReference>
<dbReference type="InterPro" id="IPR036291">
    <property type="entry name" value="NAD(P)-bd_dom_sf"/>
</dbReference>
<evidence type="ECO:0000259" key="3">
    <source>
        <dbReference type="Pfam" id="PF22725"/>
    </source>
</evidence>
<dbReference type="Proteomes" id="UP000278962">
    <property type="component" value="Unassembled WGS sequence"/>
</dbReference>
<dbReference type="AlphaFoldDB" id="A0A660LDE8"/>
<feature type="domain" description="GFO/IDH/MocA-like oxidoreductase" evidence="3">
    <location>
        <begin position="132"/>
        <end position="250"/>
    </location>
</feature>
<sequence length="368" mass="39142">MSGGEARVAIAGTGFIGAVHARSARLAGARLVGVAASSPERSAHAAAVLGAERAFGSAEELVEAPDVDIVHICTPNHLHRPLAEAALAAGKHVICEKPLAVDDHGAEEMLEAASAAGRMTAVPFVYRFYPCVREARERVRTGVSGPVRLIHGGYLQDWLLKATDDNWRVDEQLGGASRAFADIGSHWCDLAEFVSGHRITRLCARTYAAYPERVTEDAVILQFETDRGAVGSAVISQISAGRKNQLKLEIDAAEEALAFDQEEPDGLWIGRREHATLLKRDPAVLSPAAARYATVPAGHPQGYNDCFDAFVADAYEAARTGEAPDGLPDFRDGLRAARITAAVLTSAETETWVDVPSATALTAETADV</sequence>
<protein>
    <submittedName>
        <fullName evidence="4">Putative dehydrogenase</fullName>
    </submittedName>
</protein>
<feature type="domain" description="Gfo/Idh/MocA-like oxidoreductase N-terminal" evidence="2">
    <location>
        <begin position="7"/>
        <end position="122"/>
    </location>
</feature>
<gene>
    <name evidence="4" type="ORF">C8N24_2937</name>
</gene>
<dbReference type="OrthoDB" id="9792085at2"/>
<dbReference type="SUPFAM" id="SSF51735">
    <property type="entry name" value="NAD(P)-binding Rossmann-fold domains"/>
    <property type="match status" value="1"/>
</dbReference>
<dbReference type="SUPFAM" id="SSF55347">
    <property type="entry name" value="Glyceraldehyde-3-phosphate dehydrogenase-like, C-terminal domain"/>
    <property type="match status" value="1"/>
</dbReference>
<evidence type="ECO:0000256" key="1">
    <source>
        <dbReference type="ARBA" id="ARBA00023002"/>
    </source>
</evidence>
<evidence type="ECO:0000259" key="2">
    <source>
        <dbReference type="Pfam" id="PF01408"/>
    </source>
</evidence>
<dbReference type="Gene3D" id="3.30.360.10">
    <property type="entry name" value="Dihydrodipicolinate Reductase, domain 2"/>
    <property type="match status" value="1"/>
</dbReference>
<dbReference type="Pfam" id="PF22725">
    <property type="entry name" value="GFO_IDH_MocA_C3"/>
    <property type="match status" value="1"/>
</dbReference>
<name>A0A660LDE8_9ACTN</name>
<keyword evidence="5" id="KW-1185">Reference proteome</keyword>
<evidence type="ECO:0000313" key="5">
    <source>
        <dbReference type="Proteomes" id="UP000278962"/>
    </source>
</evidence>
<organism evidence="4 5">
    <name type="scientific">Solirubrobacter pauli</name>
    <dbReference type="NCBI Taxonomy" id="166793"/>
    <lineage>
        <taxon>Bacteria</taxon>
        <taxon>Bacillati</taxon>
        <taxon>Actinomycetota</taxon>
        <taxon>Thermoleophilia</taxon>
        <taxon>Solirubrobacterales</taxon>
        <taxon>Solirubrobacteraceae</taxon>
        <taxon>Solirubrobacter</taxon>
    </lineage>
</organism>
<evidence type="ECO:0000313" key="4">
    <source>
        <dbReference type="EMBL" id="RKQ93077.1"/>
    </source>
</evidence>
<comment type="caution">
    <text evidence="4">The sequence shown here is derived from an EMBL/GenBank/DDBJ whole genome shotgun (WGS) entry which is preliminary data.</text>
</comment>
<reference evidence="4 5" key="1">
    <citation type="submission" date="2018-10" db="EMBL/GenBank/DDBJ databases">
        <title>Genomic Encyclopedia of Archaeal and Bacterial Type Strains, Phase II (KMG-II): from individual species to whole genera.</title>
        <authorList>
            <person name="Goeker M."/>
        </authorList>
    </citation>
    <scope>NUCLEOTIDE SEQUENCE [LARGE SCALE GENOMIC DNA]</scope>
    <source>
        <strain evidence="4 5">DSM 14954</strain>
    </source>
</reference>